<dbReference type="Proteomes" id="UP000277204">
    <property type="component" value="Unassembled WGS sequence"/>
</dbReference>
<gene>
    <name evidence="1" type="ORF">SMRZ_LOCUS18244</name>
</gene>
<organism evidence="1 2">
    <name type="scientific">Schistosoma margrebowiei</name>
    <dbReference type="NCBI Taxonomy" id="48269"/>
    <lineage>
        <taxon>Eukaryota</taxon>
        <taxon>Metazoa</taxon>
        <taxon>Spiralia</taxon>
        <taxon>Lophotrochozoa</taxon>
        <taxon>Platyhelminthes</taxon>
        <taxon>Trematoda</taxon>
        <taxon>Digenea</taxon>
        <taxon>Strigeidida</taxon>
        <taxon>Schistosomatoidea</taxon>
        <taxon>Schistosomatidae</taxon>
        <taxon>Schistosoma</taxon>
    </lineage>
</organism>
<keyword evidence="2" id="KW-1185">Reference proteome</keyword>
<protein>
    <submittedName>
        <fullName evidence="1">Uncharacterized protein</fullName>
    </submittedName>
</protein>
<accession>A0A3P8D419</accession>
<sequence length="77" mass="8525">MDPIWIANARYGRAVAIIRSRRGKCSARSGSCSNAVQRSKKCTCTMGISRIQSNQSIIRNKEGGVHNQCYPVLCTHQ</sequence>
<proteinExistence type="predicted"/>
<evidence type="ECO:0000313" key="2">
    <source>
        <dbReference type="Proteomes" id="UP000277204"/>
    </source>
</evidence>
<dbReference type="EMBL" id="UZAI01017590">
    <property type="protein sequence ID" value="VDP27034.1"/>
    <property type="molecule type" value="Genomic_DNA"/>
</dbReference>
<reference evidence="1 2" key="1">
    <citation type="submission" date="2018-11" db="EMBL/GenBank/DDBJ databases">
        <authorList>
            <consortium name="Pathogen Informatics"/>
        </authorList>
    </citation>
    <scope>NUCLEOTIDE SEQUENCE [LARGE SCALE GENOMIC DNA]</scope>
    <source>
        <strain evidence="1 2">Zambia</strain>
    </source>
</reference>
<dbReference type="AlphaFoldDB" id="A0A3P8D419"/>
<name>A0A3P8D419_9TREM</name>
<evidence type="ECO:0000313" key="1">
    <source>
        <dbReference type="EMBL" id="VDP27034.1"/>
    </source>
</evidence>